<dbReference type="EMBL" id="DS022300">
    <property type="protein sequence ID" value="OAJ37181.1"/>
    <property type="molecule type" value="Genomic_DNA"/>
</dbReference>
<evidence type="ECO:0000256" key="1">
    <source>
        <dbReference type="ARBA" id="ARBA00006111"/>
    </source>
</evidence>
<evidence type="ECO:0000313" key="4">
    <source>
        <dbReference type="EMBL" id="OAJ37181.1"/>
    </source>
</evidence>
<dbReference type="GO" id="GO:0006886">
    <property type="term" value="P:intracellular protein transport"/>
    <property type="evidence" value="ECO:0007669"/>
    <property type="project" value="InterPro"/>
</dbReference>
<dbReference type="Proteomes" id="UP000077115">
    <property type="component" value="Unassembled WGS sequence"/>
</dbReference>
<evidence type="ECO:0000256" key="3">
    <source>
        <dbReference type="ARBA" id="ARBA00033330"/>
    </source>
</evidence>
<protein>
    <recommendedName>
        <fullName evidence="3">Biogenesis of lysosome-related organelles complex 1 subunit 7</fullName>
    </recommendedName>
</protein>
<dbReference type="PANTHER" id="PTHR31305">
    <property type="entry name" value="SNARE-ASSOCIATED PROTEIN SNAPIN"/>
    <property type="match status" value="1"/>
</dbReference>
<name>A0A177WCT3_BATDL</name>
<comment type="similarity">
    <text evidence="1">Belongs to the SNAPIN family.</text>
</comment>
<keyword evidence="2" id="KW-0175">Coiled coil</keyword>
<accession>A0A177WCT3</accession>
<dbReference type="AlphaFoldDB" id="A0A177WCT3"/>
<proteinExistence type="inferred from homology"/>
<dbReference type="GO" id="GO:0032418">
    <property type="term" value="P:lysosome localization"/>
    <property type="evidence" value="ECO:0007669"/>
    <property type="project" value="TreeGrafter"/>
</dbReference>
<dbReference type="InterPro" id="IPR017246">
    <property type="entry name" value="Snapin"/>
</dbReference>
<dbReference type="GO" id="GO:0099078">
    <property type="term" value="C:BORC complex"/>
    <property type="evidence" value="ECO:0007669"/>
    <property type="project" value="TreeGrafter"/>
</dbReference>
<dbReference type="GO" id="GO:0031083">
    <property type="term" value="C:BLOC-1 complex"/>
    <property type="evidence" value="ECO:0007669"/>
    <property type="project" value="InterPro"/>
</dbReference>
<dbReference type="OrthoDB" id="5399166at2759"/>
<dbReference type="Pfam" id="PF14712">
    <property type="entry name" value="Snapin_Pallidin"/>
    <property type="match status" value="1"/>
</dbReference>
<sequence length="114" mass="12298">MSANHTTTATATNITAGLVDNLVPVLQALDMGVISAVQSQGELHAEMERLAAELQLVSSGLKPPPETDLAAERLIAIRKRMMTLQKKLRTLEDVVYKISSTVEKRAAATQSTQL</sequence>
<evidence type="ECO:0000256" key="2">
    <source>
        <dbReference type="ARBA" id="ARBA00023054"/>
    </source>
</evidence>
<reference evidence="4 5" key="1">
    <citation type="submission" date="2006-10" db="EMBL/GenBank/DDBJ databases">
        <title>The Genome Sequence of Batrachochytrium dendrobatidis JEL423.</title>
        <authorList>
            <consortium name="The Broad Institute Genome Sequencing Platform"/>
            <person name="Birren B."/>
            <person name="Lander E."/>
            <person name="Galagan J."/>
            <person name="Cuomo C."/>
            <person name="Devon K."/>
            <person name="Jaffe D."/>
            <person name="Butler J."/>
            <person name="Alvarez P."/>
            <person name="Gnerre S."/>
            <person name="Grabherr M."/>
            <person name="Kleber M."/>
            <person name="Mauceli E."/>
            <person name="Brockman W."/>
            <person name="Young S."/>
            <person name="LaButti K."/>
            <person name="Sykes S."/>
            <person name="DeCaprio D."/>
            <person name="Crawford M."/>
            <person name="Koehrsen M."/>
            <person name="Engels R."/>
            <person name="Montgomery P."/>
            <person name="Pearson M."/>
            <person name="Howarth C."/>
            <person name="Larson L."/>
            <person name="White J."/>
            <person name="O'Leary S."/>
            <person name="Kodira C."/>
            <person name="Zeng Q."/>
            <person name="Yandava C."/>
            <person name="Alvarado L."/>
            <person name="Longcore J."/>
            <person name="James T."/>
        </authorList>
    </citation>
    <scope>NUCLEOTIDE SEQUENCE [LARGE SCALE GENOMIC DNA]</scope>
    <source>
        <strain evidence="4 5">JEL423</strain>
    </source>
</reference>
<dbReference type="VEuPathDB" id="FungiDB:BDEG_21243"/>
<dbReference type="GO" id="GO:0000149">
    <property type="term" value="F:SNARE binding"/>
    <property type="evidence" value="ECO:0007669"/>
    <property type="project" value="TreeGrafter"/>
</dbReference>
<dbReference type="PANTHER" id="PTHR31305:SF2">
    <property type="entry name" value="SNARE-ASSOCIATED PROTEIN SNAPIN"/>
    <property type="match status" value="1"/>
</dbReference>
<reference evidence="4 5" key="2">
    <citation type="submission" date="2016-05" db="EMBL/GenBank/DDBJ databases">
        <title>Lineage-specific infection strategies underlie the spectrum of fungal disease in amphibians.</title>
        <authorList>
            <person name="Cuomo C.A."/>
            <person name="Farrer R.A."/>
            <person name="James T."/>
            <person name="Longcore J."/>
            <person name="Birren B."/>
        </authorList>
    </citation>
    <scope>NUCLEOTIDE SEQUENCE [LARGE SCALE GENOMIC DNA]</scope>
    <source>
        <strain evidence="4 5">JEL423</strain>
    </source>
</reference>
<organism evidence="4 5">
    <name type="scientific">Batrachochytrium dendrobatidis (strain JEL423)</name>
    <dbReference type="NCBI Taxonomy" id="403673"/>
    <lineage>
        <taxon>Eukaryota</taxon>
        <taxon>Fungi</taxon>
        <taxon>Fungi incertae sedis</taxon>
        <taxon>Chytridiomycota</taxon>
        <taxon>Chytridiomycota incertae sedis</taxon>
        <taxon>Chytridiomycetes</taxon>
        <taxon>Rhizophydiales</taxon>
        <taxon>Rhizophydiales incertae sedis</taxon>
        <taxon>Batrachochytrium</taxon>
    </lineage>
</organism>
<gene>
    <name evidence="4" type="ORF">BDEG_21243</name>
</gene>
<evidence type="ECO:0000313" key="5">
    <source>
        <dbReference type="Proteomes" id="UP000077115"/>
    </source>
</evidence>
<dbReference type="InterPro" id="IPR028119">
    <property type="entry name" value="Snapin/Pallidin/Snn1"/>
</dbReference>